<sequence length="251" mass="26657">MAVMTVRQRIATTGGLVAFLCLLLAARAASAQSLTVLPVTFQLPPGQAAAALTLVNGGSRPTSIQVRAFAWSQSTGDDQLTPSTELLASPPLATIAPGASQIVRLVLRRPPQDREATYRILIDQIPPPAEPGVVHVVLRLSLPVFAEAANRTAPARLQFQLRRDATEAYLVALNEGERHQAVRDIVLTTSDGRKLKTEPNASPYVLAGASRRWRIPAQTPLPAAGETVRLTANADTSTGTIDQSIPVVGGR</sequence>
<evidence type="ECO:0000259" key="2">
    <source>
        <dbReference type="Pfam" id="PF00345"/>
    </source>
</evidence>
<feature type="signal peptide" evidence="1">
    <location>
        <begin position="1"/>
        <end position="31"/>
    </location>
</feature>
<gene>
    <name evidence="3" type="ORF">KZJ38_12295</name>
</gene>
<dbReference type="RefSeq" id="WP_219796166.1">
    <property type="nucleotide sequence ID" value="NZ_CP080095.1"/>
</dbReference>
<evidence type="ECO:0000256" key="1">
    <source>
        <dbReference type="SAM" id="SignalP"/>
    </source>
</evidence>
<feature type="chain" id="PRO_5045777304" evidence="1">
    <location>
        <begin position="32"/>
        <end position="251"/>
    </location>
</feature>
<keyword evidence="4" id="KW-1185">Reference proteome</keyword>
<dbReference type="EMBL" id="CP080095">
    <property type="protein sequence ID" value="QYD67172.1"/>
    <property type="molecule type" value="Genomic_DNA"/>
</dbReference>
<proteinExistence type="predicted"/>
<dbReference type="InterPro" id="IPR008962">
    <property type="entry name" value="PapD-like_sf"/>
</dbReference>
<dbReference type="Pfam" id="PF00345">
    <property type="entry name" value="PapD_N"/>
    <property type="match status" value="1"/>
</dbReference>
<dbReference type="InterPro" id="IPR013783">
    <property type="entry name" value="Ig-like_fold"/>
</dbReference>
<accession>A0ABX8UEK4</accession>
<dbReference type="InterPro" id="IPR016147">
    <property type="entry name" value="Pili_assmbl_chaperone_N"/>
</dbReference>
<feature type="domain" description="Pili assembly chaperone N-terminal" evidence="2">
    <location>
        <begin position="38"/>
        <end position="146"/>
    </location>
</feature>
<evidence type="ECO:0000313" key="3">
    <source>
        <dbReference type="EMBL" id="QYD67172.1"/>
    </source>
</evidence>
<dbReference type="PANTHER" id="PTHR30251:SF4">
    <property type="entry name" value="SLR1668 PROTEIN"/>
    <property type="match status" value="1"/>
</dbReference>
<organism evidence="3 4">
    <name type="scientific">Paraburkholderia edwinii</name>
    <dbReference type="NCBI Taxonomy" id="2861782"/>
    <lineage>
        <taxon>Bacteria</taxon>
        <taxon>Pseudomonadati</taxon>
        <taxon>Pseudomonadota</taxon>
        <taxon>Betaproteobacteria</taxon>
        <taxon>Burkholderiales</taxon>
        <taxon>Burkholderiaceae</taxon>
        <taxon>Paraburkholderia</taxon>
    </lineage>
</organism>
<name>A0ABX8UEK4_9BURK</name>
<evidence type="ECO:0000313" key="4">
    <source>
        <dbReference type="Proteomes" id="UP000826462"/>
    </source>
</evidence>
<protein>
    <submittedName>
        <fullName evidence="3">Fimbria/pilus periplasmic chaperone</fullName>
    </submittedName>
</protein>
<keyword evidence="1" id="KW-0732">Signal</keyword>
<dbReference type="Gene3D" id="2.60.40.10">
    <property type="entry name" value="Immunoglobulins"/>
    <property type="match status" value="1"/>
</dbReference>
<dbReference type="InterPro" id="IPR050643">
    <property type="entry name" value="Periplasmic_pilus_chap"/>
</dbReference>
<dbReference type="Proteomes" id="UP000826462">
    <property type="component" value="Chromosome 1"/>
</dbReference>
<reference evidence="3 4" key="1">
    <citation type="submission" date="2021-07" db="EMBL/GenBank/DDBJ databases">
        <title>Paraburkholderia edwinii protects Aspergillus sp. from phenazines by acting as a toxin sponge.</title>
        <authorList>
            <person name="Dahlstrom K.M."/>
            <person name="Newman D.K."/>
        </authorList>
    </citation>
    <scope>NUCLEOTIDE SEQUENCE [LARGE SCALE GENOMIC DNA]</scope>
    <source>
        <strain evidence="3 4">Pe01</strain>
    </source>
</reference>
<dbReference type="SUPFAM" id="SSF49354">
    <property type="entry name" value="PapD-like"/>
    <property type="match status" value="1"/>
</dbReference>
<dbReference type="PANTHER" id="PTHR30251">
    <property type="entry name" value="PILUS ASSEMBLY CHAPERONE"/>
    <property type="match status" value="1"/>
</dbReference>